<dbReference type="InParanoid" id="A0A151Z359"/>
<accession>A0A151Z359</accession>
<evidence type="ECO:0000313" key="2">
    <source>
        <dbReference type="Proteomes" id="UP000076078"/>
    </source>
</evidence>
<comment type="caution">
    <text evidence="1">The sequence shown here is derived from an EMBL/GenBank/DDBJ whole genome shotgun (WGS) entry which is preliminary data.</text>
</comment>
<dbReference type="Proteomes" id="UP000076078">
    <property type="component" value="Unassembled WGS sequence"/>
</dbReference>
<dbReference type="EMBL" id="LODT01000051">
    <property type="protein sequence ID" value="KYQ88357.1"/>
    <property type="molecule type" value="Genomic_DNA"/>
</dbReference>
<gene>
    <name evidence="1" type="ORF">DLAC_11057</name>
</gene>
<protein>
    <submittedName>
        <fullName evidence="1">Uncharacterized protein</fullName>
    </submittedName>
</protein>
<name>A0A151Z359_TIELA</name>
<keyword evidence="2" id="KW-1185">Reference proteome</keyword>
<dbReference type="SUPFAM" id="SSF52047">
    <property type="entry name" value="RNI-like"/>
    <property type="match status" value="1"/>
</dbReference>
<proteinExistence type="predicted"/>
<organism evidence="1 2">
    <name type="scientific">Tieghemostelium lacteum</name>
    <name type="common">Slime mold</name>
    <name type="synonym">Dictyostelium lacteum</name>
    <dbReference type="NCBI Taxonomy" id="361077"/>
    <lineage>
        <taxon>Eukaryota</taxon>
        <taxon>Amoebozoa</taxon>
        <taxon>Evosea</taxon>
        <taxon>Eumycetozoa</taxon>
        <taxon>Dictyostelia</taxon>
        <taxon>Dictyosteliales</taxon>
        <taxon>Raperosteliaceae</taxon>
        <taxon>Tieghemostelium</taxon>
    </lineage>
</organism>
<dbReference type="AlphaFoldDB" id="A0A151Z359"/>
<evidence type="ECO:0000313" key="1">
    <source>
        <dbReference type="EMBL" id="KYQ88357.1"/>
    </source>
</evidence>
<reference evidence="1 2" key="1">
    <citation type="submission" date="2015-12" db="EMBL/GenBank/DDBJ databases">
        <title>Dictyostelia acquired genes for synthesis and detection of signals that induce cell-type specialization by lateral gene transfer from prokaryotes.</title>
        <authorList>
            <person name="Gloeckner G."/>
            <person name="Schaap P."/>
        </authorList>
    </citation>
    <scope>NUCLEOTIDE SEQUENCE [LARGE SCALE GENOMIC DNA]</scope>
    <source>
        <strain evidence="1 2">TK</strain>
    </source>
</reference>
<sequence length="603" mass="70685">MENNHLHNNNNNGNSLAVLPRYLIIKIMNEVMNKHIYINRENEIQFRMTSLKMICRFIGVLSRVSHEWRYEIIPKLYIPRYHIQSEEYIGYIDYLIKLGIKSQITFRYSMDLNKVPKSILPYLCSTYLSHKNHRDEIQRFSVNSTNKEILTRLNLESTRNAYIYLLFEKVGKKLQINHLEINFSTLKLKDQIQENQILSLDRLVAYIPSSLSSLTIGSCYRIDSISSLVSVQSLRSLDLGQLEGKDILLLIQQCKQLVDLNLNFLNPKTEGVRNIDLVSDIFKELELNKNLERFKLFNTEYSILFSQLVRFFQNNHTITTLYCSFSEIVRDLDVQTQFDLITNYTISNLTIFDYKTSRSSPSQLFSLWSHASSIETTLNGFICEDIPVLLEKLPKLEKIALLVDKYNYSYLLDLFNQNPQQIKTLVLNHDYDPLYQTPYEQPNILGDLIGSNYQNNLQELFIKFCKGEELNQFLLYNHQSIEKLHIQVISFDIQQFCKSIIQNHTLKYLIIDIKLKDREFFETYFQSVIEILNNNSNLIILYMTSPSLGPAPYHLIESFEKSISKNTTIQSLNIFGSSAYLNLDFKSKILNILDRFQIQQIIN</sequence>